<dbReference type="Gene3D" id="1.25.40.10">
    <property type="entry name" value="Tetratricopeptide repeat domain"/>
    <property type="match status" value="2"/>
</dbReference>
<comment type="caution">
    <text evidence="5">The sequence shown here is derived from an EMBL/GenBank/DDBJ whole genome shotgun (WGS) entry which is preliminary data.</text>
</comment>
<organism evidence="5 6">
    <name type="scientific">Trichormus variabilis SAG 1403-4b</name>
    <dbReference type="NCBI Taxonomy" id="447716"/>
    <lineage>
        <taxon>Bacteria</taxon>
        <taxon>Bacillati</taxon>
        <taxon>Cyanobacteriota</taxon>
        <taxon>Cyanophyceae</taxon>
        <taxon>Nostocales</taxon>
        <taxon>Nostocaceae</taxon>
        <taxon>Trichormus</taxon>
    </lineage>
</organism>
<evidence type="ECO:0000256" key="3">
    <source>
        <dbReference type="ARBA" id="ARBA00022679"/>
    </source>
</evidence>
<dbReference type="AlphaFoldDB" id="A0A3S1C2V3"/>
<dbReference type="SMART" id="SM00421">
    <property type="entry name" value="HTH_LUXR"/>
    <property type="match status" value="1"/>
</dbReference>
<dbReference type="Proteomes" id="UP000276103">
    <property type="component" value="Unassembled WGS sequence"/>
</dbReference>
<evidence type="ECO:0000313" key="6">
    <source>
        <dbReference type="Proteomes" id="UP000276103"/>
    </source>
</evidence>
<dbReference type="Pfam" id="PF13181">
    <property type="entry name" value="TPR_8"/>
    <property type="match status" value="1"/>
</dbReference>
<feature type="domain" description="HTH luxR-type" evidence="4">
    <location>
        <begin position="10"/>
        <end position="76"/>
    </location>
</feature>
<evidence type="ECO:0000259" key="4">
    <source>
        <dbReference type="SMART" id="SM00421"/>
    </source>
</evidence>
<dbReference type="SUPFAM" id="SSF46894">
    <property type="entry name" value="C-terminal effector domain of the bipartite response regulators"/>
    <property type="match status" value="1"/>
</dbReference>
<comment type="pathway">
    <text evidence="1">Protein modification; protein glycosylation.</text>
</comment>
<dbReference type="PANTHER" id="PTHR44835">
    <property type="entry name" value="UDP-N-ACETYLGLUCOSAMINE--PEPTIDE N-ACETYLGLUCOSAMINYLTRANSFERASE SPINDLY-RELATED"/>
    <property type="match status" value="1"/>
</dbReference>
<keyword evidence="3" id="KW-0808">Transferase</keyword>
<dbReference type="InterPro" id="IPR000792">
    <property type="entry name" value="Tscrpt_reg_LuxR_C"/>
</dbReference>
<dbReference type="SMART" id="SM00028">
    <property type="entry name" value="TPR"/>
    <property type="match status" value="4"/>
</dbReference>
<dbReference type="EMBL" id="RSCM01000009">
    <property type="protein sequence ID" value="RUS95699.1"/>
    <property type="molecule type" value="Genomic_DNA"/>
</dbReference>
<evidence type="ECO:0000256" key="2">
    <source>
        <dbReference type="ARBA" id="ARBA00022676"/>
    </source>
</evidence>
<dbReference type="GO" id="GO:0016757">
    <property type="term" value="F:glycosyltransferase activity"/>
    <property type="evidence" value="ECO:0007669"/>
    <property type="project" value="UniProtKB-KW"/>
</dbReference>
<evidence type="ECO:0000313" key="5">
    <source>
        <dbReference type="EMBL" id="RUS95699.1"/>
    </source>
</evidence>
<keyword evidence="6" id="KW-1185">Reference proteome</keyword>
<name>A0A3S1C2V3_ANAVA</name>
<dbReference type="InterPro" id="IPR036388">
    <property type="entry name" value="WH-like_DNA-bd_sf"/>
</dbReference>
<sequence length="346" mass="39866">MNQPEFEHIFNKLTDRRKEVLQKVLAGETDADIAEAMNIGEASVRKYVERICYEFGLNNEPSDSRRYKRSELVALFAQHKPELVTDREPKFRKEETGGESVDEEDVNISESILRLLSVSKHILEDLKKVLSRIKFNEQERKQIAKSLNEIGHKNYLNYDFPNAVAYLELAVAFNPNYGHAHYNLGAAYERLDNLSGAFHHYQIAIRYNNRAADAAVNNLARLEILQGNSADAVEIIEPILSRVKDNTVKIALHKNLGWAYFQQDAYEQAKQHLLICLELESDYAPAYCLLAQVQEAEGDQQSSLASWRKFLQYYSHDQQVTKIPWKLPELEAWKLYAIRTLKSSTM</sequence>
<accession>A0A3S1C2V3</accession>
<protein>
    <recommendedName>
        <fullName evidence="4">HTH luxR-type domain-containing protein</fullName>
    </recommendedName>
</protein>
<dbReference type="Pfam" id="PF00196">
    <property type="entry name" value="GerE"/>
    <property type="match status" value="1"/>
</dbReference>
<dbReference type="InterPro" id="IPR016032">
    <property type="entry name" value="Sig_transdc_resp-reg_C-effctor"/>
</dbReference>
<dbReference type="SUPFAM" id="SSF48452">
    <property type="entry name" value="TPR-like"/>
    <property type="match status" value="1"/>
</dbReference>
<keyword evidence="2" id="KW-0328">Glycosyltransferase</keyword>
<gene>
    <name evidence="5" type="ORF">DSM107003_28750</name>
</gene>
<dbReference type="GO" id="GO:0006355">
    <property type="term" value="P:regulation of DNA-templated transcription"/>
    <property type="evidence" value="ECO:0007669"/>
    <property type="project" value="InterPro"/>
</dbReference>
<dbReference type="GO" id="GO:0003677">
    <property type="term" value="F:DNA binding"/>
    <property type="evidence" value="ECO:0007669"/>
    <property type="project" value="InterPro"/>
</dbReference>
<proteinExistence type="predicted"/>
<dbReference type="InterPro" id="IPR011990">
    <property type="entry name" value="TPR-like_helical_dom_sf"/>
</dbReference>
<dbReference type="OrthoDB" id="530353at2"/>
<dbReference type="InterPro" id="IPR019734">
    <property type="entry name" value="TPR_rpt"/>
</dbReference>
<reference evidence="5 6" key="1">
    <citation type="journal article" date="2019" name="Genome Biol. Evol.">
        <title>Day and night: Metabolic profiles and evolutionary relationships of six axenic non-marine cyanobacteria.</title>
        <authorList>
            <person name="Will S.E."/>
            <person name="Henke P."/>
            <person name="Boedeker C."/>
            <person name="Huang S."/>
            <person name="Brinkmann H."/>
            <person name="Rohde M."/>
            <person name="Jarek M."/>
            <person name="Friedl T."/>
            <person name="Seufert S."/>
            <person name="Schumacher M."/>
            <person name="Overmann J."/>
            <person name="Neumann-Schaal M."/>
            <person name="Petersen J."/>
        </authorList>
    </citation>
    <scope>NUCLEOTIDE SEQUENCE [LARGE SCALE GENOMIC DNA]</scope>
    <source>
        <strain evidence="5 6">SAG 1403-4b</strain>
    </source>
</reference>
<dbReference type="InterPro" id="IPR051939">
    <property type="entry name" value="Glycosyltr_41/O-GlcNAc_trsf"/>
</dbReference>
<dbReference type="PANTHER" id="PTHR44835:SF1">
    <property type="entry name" value="PROTEIN O-GLCNAC TRANSFERASE"/>
    <property type="match status" value="1"/>
</dbReference>
<dbReference type="Gene3D" id="1.10.10.10">
    <property type="entry name" value="Winged helix-like DNA-binding domain superfamily/Winged helix DNA-binding domain"/>
    <property type="match status" value="1"/>
</dbReference>
<evidence type="ECO:0000256" key="1">
    <source>
        <dbReference type="ARBA" id="ARBA00004922"/>
    </source>
</evidence>